<dbReference type="PROSITE" id="PS51918">
    <property type="entry name" value="RADICAL_SAM"/>
    <property type="match status" value="1"/>
</dbReference>
<evidence type="ECO:0000256" key="6">
    <source>
        <dbReference type="ARBA" id="ARBA00023004"/>
    </source>
</evidence>
<evidence type="ECO:0000256" key="1">
    <source>
        <dbReference type="ARBA" id="ARBA00001966"/>
    </source>
</evidence>
<keyword evidence="2" id="KW-0489">Methyltransferase</keyword>
<dbReference type="SUPFAM" id="SSF102114">
    <property type="entry name" value="Radical SAM enzymes"/>
    <property type="match status" value="1"/>
</dbReference>
<dbReference type="InterPro" id="IPR058240">
    <property type="entry name" value="rSAM_sf"/>
</dbReference>
<sequence length="448" mass="50678">MKLVLISPPFGEKGQKSKGLPIAPPVLEYLAGLTLQVRPDVEVRLIDANKEPFDPETLDADLVGFTVLTPQAPWVYRVSDRLRARGMQVLLGGIHVTALPDEAARHADAVVLGEAEEIWKGLLDDAQKRALKPVYQGGFPELKGLPRPVTNLWNTNYVYGYFQTSRGCPHRCTFCSVHEFFGGKVRVRPIDEVVSEIAASKRRLFWGIDDNVWGVDMDYTIELYREMGKNLSGKSWFGSGDLVSVDHPRSAELLKNARSAGLTAVLVGWESNNIGSLEEYRATNKQGRQRRDAIRKIRDAGIEVMLFMMIGGRKDRVEDYEGILKLCDELKVSAHPVMTTPFPGTQLYRIYEPYLIPGHDWDSFDGNHAVFRHDDPAMSVEFREDAIVKLRAELFTIPRILSRIPQVGWRGFPMSHITSWMIQYPQGRAFKQFAREREEMKAKGVIHG</sequence>
<name>C6E624_GEOSM</name>
<dbReference type="InterPro" id="IPR034466">
    <property type="entry name" value="Methyltransferase_Class_B"/>
</dbReference>
<dbReference type="InterPro" id="IPR051198">
    <property type="entry name" value="BchE-like"/>
</dbReference>
<dbReference type="GO" id="GO:0051539">
    <property type="term" value="F:4 iron, 4 sulfur cluster binding"/>
    <property type="evidence" value="ECO:0007669"/>
    <property type="project" value="UniProtKB-KW"/>
</dbReference>
<dbReference type="InterPro" id="IPR007197">
    <property type="entry name" value="rSAM"/>
</dbReference>
<dbReference type="InterPro" id="IPR013785">
    <property type="entry name" value="Aldolase_TIM"/>
</dbReference>
<dbReference type="SMART" id="SM00729">
    <property type="entry name" value="Elp3"/>
    <property type="match status" value="1"/>
</dbReference>
<evidence type="ECO:0000256" key="7">
    <source>
        <dbReference type="ARBA" id="ARBA00023014"/>
    </source>
</evidence>
<evidence type="ECO:0000256" key="2">
    <source>
        <dbReference type="ARBA" id="ARBA00022603"/>
    </source>
</evidence>
<dbReference type="SFLD" id="SFLDG01082">
    <property type="entry name" value="B12-binding_domain_containing"/>
    <property type="match status" value="1"/>
</dbReference>
<dbReference type="Gene3D" id="3.20.20.70">
    <property type="entry name" value="Aldolase class I"/>
    <property type="match status" value="1"/>
</dbReference>
<dbReference type="PANTHER" id="PTHR43409:SF7">
    <property type="entry name" value="BLL1977 PROTEIN"/>
    <property type="match status" value="1"/>
</dbReference>
<dbReference type="PROSITE" id="PS51332">
    <property type="entry name" value="B12_BINDING"/>
    <property type="match status" value="1"/>
</dbReference>
<keyword evidence="7" id="KW-0411">Iron-sulfur</keyword>
<evidence type="ECO:0000259" key="9">
    <source>
        <dbReference type="PROSITE" id="PS51918"/>
    </source>
</evidence>
<evidence type="ECO:0000256" key="4">
    <source>
        <dbReference type="ARBA" id="ARBA00022691"/>
    </source>
</evidence>
<dbReference type="KEGG" id="gem:GM21_3555"/>
<gene>
    <name evidence="10" type="ordered locus">GM21_3555</name>
</gene>
<evidence type="ECO:0000259" key="8">
    <source>
        <dbReference type="PROSITE" id="PS51332"/>
    </source>
</evidence>
<dbReference type="InterPro" id="IPR006158">
    <property type="entry name" value="Cobalamin-bd"/>
</dbReference>
<keyword evidence="5" id="KW-0479">Metal-binding</keyword>
<proteinExistence type="predicted"/>
<dbReference type="CDD" id="cd02068">
    <property type="entry name" value="radical_SAM_B12_BD"/>
    <property type="match status" value="1"/>
</dbReference>
<protein>
    <submittedName>
        <fullName evidence="10">Radical SAM domain protein</fullName>
    </submittedName>
</protein>
<dbReference type="GO" id="GO:0005829">
    <property type="term" value="C:cytosol"/>
    <property type="evidence" value="ECO:0007669"/>
    <property type="project" value="TreeGrafter"/>
</dbReference>
<comment type="cofactor">
    <cofactor evidence="1">
        <name>[4Fe-4S] cluster</name>
        <dbReference type="ChEBI" id="CHEBI:49883"/>
    </cofactor>
</comment>
<dbReference type="GO" id="GO:0046872">
    <property type="term" value="F:metal ion binding"/>
    <property type="evidence" value="ECO:0007669"/>
    <property type="project" value="UniProtKB-KW"/>
</dbReference>
<feature type="domain" description="Radical SAM core" evidence="9">
    <location>
        <begin position="154"/>
        <end position="383"/>
    </location>
</feature>
<evidence type="ECO:0000256" key="3">
    <source>
        <dbReference type="ARBA" id="ARBA00022679"/>
    </source>
</evidence>
<dbReference type="GO" id="GO:0003824">
    <property type="term" value="F:catalytic activity"/>
    <property type="evidence" value="ECO:0007669"/>
    <property type="project" value="InterPro"/>
</dbReference>
<dbReference type="EMBL" id="CP001661">
    <property type="protein sequence ID" value="ACT19576.1"/>
    <property type="molecule type" value="Genomic_DNA"/>
</dbReference>
<feature type="domain" description="B12-binding" evidence="8">
    <location>
        <begin position="1"/>
        <end position="133"/>
    </location>
</feature>
<dbReference type="SFLD" id="SFLDG01123">
    <property type="entry name" value="methyltransferase_(Class_B)"/>
    <property type="match status" value="1"/>
</dbReference>
<dbReference type="SFLD" id="SFLDS00029">
    <property type="entry name" value="Radical_SAM"/>
    <property type="match status" value="1"/>
</dbReference>
<dbReference type="PANTHER" id="PTHR43409">
    <property type="entry name" value="ANAEROBIC MAGNESIUM-PROTOPORPHYRIN IX MONOMETHYL ESTER CYCLASE-RELATED"/>
    <property type="match status" value="1"/>
</dbReference>
<dbReference type="CDD" id="cd01335">
    <property type="entry name" value="Radical_SAM"/>
    <property type="match status" value="1"/>
</dbReference>
<dbReference type="OrthoDB" id="9762608at2"/>
<keyword evidence="6" id="KW-0408">Iron</keyword>
<evidence type="ECO:0000313" key="10">
    <source>
        <dbReference type="EMBL" id="ACT19576.1"/>
    </source>
</evidence>
<dbReference type="Pfam" id="PF02310">
    <property type="entry name" value="B12-binding"/>
    <property type="match status" value="1"/>
</dbReference>
<dbReference type="eggNOG" id="COG1032">
    <property type="taxonomic scope" value="Bacteria"/>
</dbReference>
<dbReference type="STRING" id="443144.GM21_3555"/>
<reference evidence="10" key="1">
    <citation type="submission" date="2009-07" db="EMBL/GenBank/DDBJ databases">
        <title>Complete sequence of Geobacter sp. M21.</title>
        <authorList>
            <consortium name="US DOE Joint Genome Institute"/>
            <person name="Lucas S."/>
            <person name="Copeland A."/>
            <person name="Lapidus A."/>
            <person name="Glavina del Rio T."/>
            <person name="Dalin E."/>
            <person name="Tice H."/>
            <person name="Bruce D."/>
            <person name="Goodwin L."/>
            <person name="Pitluck S."/>
            <person name="Saunders E."/>
            <person name="Brettin T."/>
            <person name="Detter J.C."/>
            <person name="Han C."/>
            <person name="Larimer F."/>
            <person name="Land M."/>
            <person name="Hauser L."/>
            <person name="Kyrpides N."/>
            <person name="Ovchinnikova G."/>
            <person name="Lovley D."/>
        </authorList>
    </citation>
    <scope>NUCLEOTIDE SEQUENCE [LARGE SCALE GENOMIC DNA]</scope>
    <source>
        <strain evidence="10">M21</strain>
    </source>
</reference>
<keyword evidence="4" id="KW-0949">S-adenosyl-L-methionine</keyword>
<dbReference type="GO" id="GO:0031419">
    <property type="term" value="F:cobalamin binding"/>
    <property type="evidence" value="ECO:0007669"/>
    <property type="project" value="InterPro"/>
</dbReference>
<organism evidence="10">
    <name type="scientific">Geobacter sp. (strain M21)</name>
    <dbReference type="NCBI Taxonomy" id="443144"/>
    <lineage>
        <taxon>Bacteria</taxon>
        <taxon>Pseudomonadati</taxon>
        <taxon>Thermodesulfobacteriota</taxon>
        <taxon>Desulfuromonadia</taxon>
        <taxon>Geobacterales</taxon>
        <taxon>Geobacteraceae</taxon>
        <taxon>Geobacter</taxon>
    </lineage>
</organism>
<dbReference type="Pfam" id="PF04055">
    <property type="entry name" value="Radical_SAM"/>
    <property type="match status" value="1"/>
</dbReference>
<keyword evidence="3" id="KW-0808">Transferase</keyword>
<dbReference type="HOGENOM" id="CLU_021572_5_1_7"/>
<dbReference type="InterPro" id="IPR006638">
    <property type="entry name" value="Elp3/MiaA/NifB-like_rSAM"/>
</dbReference>
<dbReference type="AlphaFoldDB" id="C6E624"/>
<dbReference type="Gene3D" id="3.40.50.280">
    <property type="entry name" value="Cobalamin-binding domain"/>
    <property type="match status" value="1"/>
</dbReference>
<accession>C6E624</accession>
<evidence type="ECO:0000256" key="5">
    <source>
        <dbReference type="ARBA" id="ARBA00022723"/>
    </source>
</evidence>